<dbReference type="PANTHER" id="PTHR22803">
    <property type="entry name" value="MANNOSE, PHOSPHOLIPASE, LECTIN RECEPTOR RELATED"/>
    <property type="match status" value="1"/>
</dbReference>
<dbReference type="Gene3D" id="3.10.100.10">
    <property type="entry name" value="Mannose-Binding Protein A, subunit A"/>
    <property type="match status" value="1"/>
</dbReference>
<dbReference type="PROSITE" id="PS50041">
    <property type="entry name" value="C_TYPE_LECTIN_2"/>
    <property type="match status" value="1"/>
</dbReference>
<dbReference type="InterPro" id="IPR016187">
    <property type="entry name" value="CTDL_fold"/>
</dbReference>
<keyword evidence="3" id="KW-0675">Receptor</keyword>
<accession>A0A4Z2GWM0</accession>
<proteinExistence type="predicted"/>
<name>A0A4Z2GWM0_9TELE</name>
<feature type="region of interest" description="Disordered" evidence="1">
    <location>
        <begin position="161"/>
        <end position="191"/>
    </location>
</feature>
<dbReference type="SMART" id="SM00034">
    <property type="entry name" value="CLECT"/>
    <property type="match status" value="1"/>
</dbReference>
<feature type="domain" description="C-type lectin" evidence="2">
    <location>
        <begin position="1"/>
        <end position="90"/>
    </location>
</feature>
<dbReference type="OrthoDB" id="8937418at2759"/>
<dbReference type="Pfam" id="PF00059">
    <property type="entry name" value="Lectin_C"/>
    <property type="match status" value="1"/>
</dbReference>
<dbReference type="EMBL" id="SRLO01000393">
    <property type="protein sequence ID" value="TNN57916.1"/>
    <property type="molecule type" value="Genomic_DNA"/>
</dbReference>
<evidence type="ECO:0000313" key="3">
    <source>
        <dbReference type="EMBL" id="TNN57916.1"/>
    </source>
</evidence>
<reference evidence="3 4" key="1">
    <citation type="submission" date="2019-03" db="EMBL/GenBank/DDBJ databases">
        <title>First draft genome of Liparis tanakae, snailfish: a comprehensive survey of snailfish specific genes.</title>
        <authorList>
            <person name="Kim W."/>
            <person name="Song I."/>
            <person name="Jeong J.-H."/>
            <person name="Kim D."/>
            <person name="Kim S."/>
            <person name="Ryu S."/>
            <person name="Song J.Y."/>
            <person name="Lee S.K."/>
        </authorList>
    </citation>
    <scope>NUCLEOTIDE SEQUENCE [LARGE SCALE GENOMIC DNA]</scope>
    <source>
        <tissue evidence="3">Muscle</tissue>
    </source>
</reference>
<keyword evidence="4" id="KW-1185">Reference proteome</keyword>
<dbReference type="Proteomes" id="UP000314294">
    <property type="component" value="Unassembled WGS sequence"/>
</dbReference>
<protein>
    <submittedName>
        <fullName evidence="3">Macrophage mannose receptor 1</fullName>
    </submittedName>
</protein>
<dbReference type="AlphaFoldDB" id="A0A4Z2GWM0"/>
<sequence>MGATLVSIEDPQESLFIEHNLNILQDSAKSFWIGLYKTSEGEWMWIDNSAVDYVNWKTGMPESDSCVDISSDSGLWNTHLCTRHKSYICKITKVVSKIPRAETDPRGEAYFGVLADSEIRGTDPASEGDATFGVPAVSRIHGVHAAFVGDAAVSGITGAETASGIPRADTDPVEAYPDTDTASEGDATFGV</sequence>
<comment type="caution">
    <text evidence="3">The sequence shown here is derived from an EMBL/GenBank/DDBJ whole genome shotgun (WGS) entry which is preliminary data.</text>
</comment>
<evidence type="ECO:0000259" key="2">
    <source>
        <dbReference type="PROSITE" id="PS50041"/>
    </source>
</evidence>
<dbReference type="CDD" id="cd00037">
    <property type="entry name" value="CLECT"/>
    <property type="match status" value="1"/>
</dbReference>
<gene>
    <name evidence="3" type="primary">Mrc1_1</name>
    <name evidence="3" type="ORF">EYF80_031832</name>
</gene>
<evidence type="ECO:0000313" key="4">
    <source>
        <dbReference type="Proteomes" id="UP000314294"/>
    </source>
</evidence>
<dbReference type="SUPFAM" id="SSF56436">
    <property type="entry name" value="C-type lectin-like"/>
    <property type="match status" value="1"/>
</dbReference>
<organism evidence="3 4">
    <name type="scientific">Liparis tanakae</name>
    <name type="common">Tanaka's snailfish</name>
    <dbReference type="NCBI Taxonomy" id="230148"/>
    <lineage>
        <taxon>Eukaryota</taxon>
        <taxon>Metazoa</taxon>
        <taxon>Chordata</taxon>
        <taxon>Craniata</taxon>
        <taxon>Vertebrata</taxon>
        <taxon>Euteleostomi</taxon>
        <taxon>Actinopterygii</taxon>
        <taxon>Neopterygii</taxon>
        <taxon>Teleostei</taxon>
        <taxon>Neoteleostei</taxon>
        <taxon>Acanthomorphata</taxon>
        <taxon>Eupercaria</taxon>
        <taxon>Perciformes</taxon>
        <taxon>Cottioidei</taxon>
        <taxon>Cottales</taxon>
        <taxon>Liparidae</taxon>
        <taxon>Liparis</taxon>
    </lineage>
</organism>
<dbReference type="InterPro" id="IPR050111">
    <property type="entry name" value="C-type_lectin/snaclec_domain"/>
</dbReference>
<evidence type="ECO:0000256" key="1">
    <source>
        <dbReference type="SAM" id="MobiDB-lite"/>
    </source>
</evidence>
<dbReference type="InterPro" id="IPR001304">
    <property type="entry name" value="C-type_lectin-like"/>
</dbReference>
<dbReference type="InterPro" id="IPR016186">
    <property type="entry name" value="C-type_lectin-like/link_sf"/>
</dbReference>